<feature type="domain" description="Sulfatase N-terminal" evidence="3">
    <location>
        <begin position="10"/>
        <end position="396"/>
    </location>
</feature>
<protein>
    <submittedName>
        <fullName evidence="4">Sulfatase-like hydrolase/transferase</fullName>
    </submittedName>
</protein>
<evidence type="ECO:0000313" key="4">
    <source>
        <dbReference type="EMBL" id="QRG67524.1"/>
    </source>
</evidence>
<evidence type="ECO:0000259" key="3">
    <source>
        <dbReference type="Pfam" id="PF00884"/>
    </source>
</evidence>
<accession>A0ABX7FPD6</accession>
<evidence type="ECO:0000256" key="1">
    <source>
        <dbReference type="ARBA" id="ARBA00008779"/>
    </source>
</evidence>
<dbReference type="InterPro" id="IPR050738">
    <property type="entry name" value="Sulfatase"/>
</dbReference>
<dbReference type="Pfam" id="PF00884">
    <property type="entry name" value="Sulfatase"/>
    <property type="match status" value="1"/>
</dbReference>
<dbReference type="PANTHER" id="PTHR42693:SF53">
    <property type="entry name" value="ENDO-4-O-SULFATASE"/>
    <property type="match status" value="1"/>
</dbReference>
<keyword evidence="5" id="KW-1185">Reference proteome</keyword>
<keyword evidence="2" id="KW-0378">Hydrolase</keyword>
<organism evidence="4 5">
    <name type="scientific">Brevibacillus choshinensis</name>
    <dbReference type="NCBI Taxonomy" id="54911"/>
    <lineage>
        <taxon>Bacteria</taxon>
        <taxon>Bacillati</taxon>
        <taxon>Bacillota</taxon>
        <taxon>Bacilli</taxon>
        <taxon>Bacillales</taxon>
        <taxon>Paenibacillaceae</taxon>
        <taxon>Brevibacillus</taxon>
    </lineage>
</organism>
<dbReference type="Proteomes" id="UP000596248">
    <property type="component" value="Chromosome"/>
</dbReference>
<evidence type="ECO:0000256" key="2">
    <source>
        <dbReference type="ARBA" id="ARBA00022801"/>
    </source>
</evidence>
<dbReference type="EMBL" id="CP069127">
    <property type="protein sequence ID" value="QRG67524.1"/>
    <property type="molecule type" value="Genomic_DNA"/>
</dbReference>
<dbReference type="SUPFAM" id="SSF53649">
    <property type="entry name" value="Alkaline phosphatase-like"/>
    <property type="match status" value="1"/>
</dbReference>
<dbReference type="InterPro" id="IPR017850">
    <property type="entry name" value="Alkaline_phosphatase_core_sf"/>
</dbReference>
<dbReference type="RefSeq" id="WP_203354577.1">
    <property type="nucleotide sequence ID" value="NZ_CP069127.1"/>
</dbReference>
<evidence type="ECO:0000313" key="5">
    <source>
        <dbReference type="Proteomes" id="UP000596248"/>
    </source>
</evidence>
<name>A0ABX7FPD6_BRECH</name>
<reference evidence="4 5" key="1">
    <citation type="submission" date="2021-01" db="EMBL/GenBank/DDBJ databases">
        <title>Identification of strong promoters based on the transcriptome of Brevibacillus choshinensis.</title>
        <authorList>
            <person name="Yao D."/>
            <person name="Zhang K."/>
            <person name="Wu J."/>
        </authorList>
    </citation>
    <scope>NUCLEOTIDE SEQUENCE [LARGE SCALE GENOMIC DNA]</scope>
    <source>
        <strain evidence="4 5">HPD31-SP3</strain>
    </source>
</reference>
<sequence>MPTRLLRKRPNILMIMVDEERYPPAYEGTAIKAWSKKQLQAHQFLRSHGMEFTNHYVSSTACCPSRASLFTGQYPSLHGVSQTSGAAKRPPDSDMFWLDPSTVPTLGDYFREAGYRTFYKGKWHFSNANIPIPGTHLSLPSYQRGTGIPDPQLEQLYLRADRLNGYGFSAWIGPEPAGGAPHNSGSSAAIGINGRDVIYGTDTVQLIRQLDHENQHMSHSQDYQPWLIVASFVNPHDITLYGDITQEMPFFRFHVEDTVPEVEPPPTQRETLRTKPRCQASYRDVYPLAFQPITDNAFYRRLYYQLQKNADQEMMRILQTLAESSLYRETIVVFTSDHGDLLGAHGNLHQKFYCAYEEVLHVPLIIHNPLLYPVPQTTSHLTCHIDLLPTLLGLIGADTAVIQTELKRTHSEVREPVGRDLSPLVMGTGTPERLEEPLYFMTEDDVTKGQHQVSLLGQPYQSVVSPNRIETVIAHVRFNEQKTIWKYSRYFDYENVGGNDCPAPDEYELYNITDDPLEVFNLASPVYATPQTEPIREWMAALLEEQRRKKRLTPVSLRNPDKR</sequence>
<comment type="similarity">
    <text evidence="1">Belongs to the sulfatase family.</text>
</comment>
<gene>
    <name evidence="4" type="ORF">JNE38_29555</name>
</gene>
<dbReference type="InterPro" id="IPR000917">
    <property type="entry name" value="Sulfatase_N"/>
</dbReference>
<proteinExistence type="inferred from homology"/>
<dbReference type="Gene3D" id="3.40.720.10">
    <property type="entry name" value="Alkaline Phosphatase, subunit A"/>
    <property type="match status" value="1"/>
</dbReference>
<dbReference type="CDD" id="cd16035">
    <property type="entry name" value="sulfatase_like"/>
    <property type="match status" value="1"/>
</dbReference>
<dbReference type="PANTHER" id="PTHR42693">
    <property type="entry name" value="ARYLSULFATASE FAMILY MEMBER"/>
    <property type="match status" value="1"/>
</dbReference>